<evidence type="ECO:0000313" key="3">
    <source>
        <dbReference type="Proteomes" id="UP000002072"/>
    </source>
</evidence>
<keyword evidence="3" id="KW-1185">Reference proteome</keyword>
<keyword evidence="1" id="KW-0812">Transmembrane</keyword>
<dbReference type="Proteomes" id="UP000002072">
    <property type="component" value="Chromosome"/>
</dbReference>
<name>D1AWP8_STRM9</name>
<dbReference type="Pfam" id="PF07963">
    <property type="entry name" value="N_methyl"/>
    <property type="match status" value="1"/>
</dbReference>
<dbReference type="STRING" id="519441.Smon_0239"/>
<evidence type="ECO:0008006" key="4">
    <source>
        <dbReference type="Google" id="ProtNLM"/>
    </source>
</evidence>
<dbReference type="NCBIfam" id="TIGR02532">
    <property type="entry name" value="IV_pilin_GFxxxE"/>
    <property type="match status" value="1"/>
</dbReference>
<proteinExistence type="predicted"/>
<gene>
    <name evidence="2" type="ordered locus">Smon_0239</name>
</gene>
<organism evidence="2 3">
    <name type="scientific">Streptobacillus moniliformis (strain ATCC 14647 / DSM 12112 / NCTC 10651 / 9901)</name>
    <dbReference type="NCBI Taxonomy" id="519441"/>
    <lineage>
        <taxon>Bacteria</taxon>
        <taxon>Fusobacteriati</taxon>
        <taxon>Fusobacteriota</taxon>
        <taxon>Fusobacteriia</taxon>
        <taxon>Fusobacteriales</taxon>
        <taxon>Leptotrichiaceae</taxon>
        <taxon>Streptobacillus</taxon>
    </lineage>
</organism>
<reference evidence="2 3" key="1">
    <citation type="journal article" date="2009" name="Stand. Genomic Sci.">
        <title>Complete genome sequence of Streptobacillus moniliformis type strain (9901T).</title>
        <authorList>
            <person name="Nolan M."/>
            <person name="Gronow S."/>
            <person name="Lapidus A."/>
            <person name="Ivanova N."/>
            <person name="Copeland A."/>
            <person name="Lucas S."/>
            <person name="Del Rio T.G."/>
            <person name="Chen F."/>
            <person name="Tice H."/>
            <person name="Pitluck S."/>
            <person name="Cheng J.F."/>
            <person name="Sims D."/>
            <person name="Meincke L."/>
            <person name="Bruce D."/>
            <person name="Goodwin L."/>
            <person name="Brettin T."/>
            <person name="Han C."/>
            <person name="Detter J.C."/>
            <person name="Ovchinikova G."/>
            <person name="Pati A."/>
            <person name="Mavromatis K."/>
            <person name="Mikhailova N."/>
            <person name="Chen A."/>
            <person name="Palaniappan K."/>
            <person name="Land M."/>
            <person name="Hauser L."/>
            <person name="Chang Y.J."/>
            <person name="Jeffries C.D."/>
            <person name="Rohde M."/>
            <person name="Sproer C."/>
            <person name="Goker M."/>
            <person name="Bristow J."/>
            <person name="Eisen J.A."/>
            <person name="Markowitz V."/>
            <person name="Hugenholtz P."/>
            <person name="Kyrpides N.C."/>
            <person name="Klenk H.P."/>
            <person name="Chain P."/>
        </authorList>
    </citation>
    <scope>NUCLEOTIDE SEQUENCE [LARGE SCALE GENOMIC DNA]</scope>
    <source>
        <strain evidence="3">ATCC 14647 / DSM 12112 / NCTC 10651 / 9901</strain>
    </source>
</reference>
<dbReference type="EMBL" id="CP001779">
    <property type="protein sequence ID" value="ACZ00724.1"/>
    <property type="molecule type" value="Genomic_DNA"/>
</dbReference>
<dbReference type="HOGENOM" id="CLU_155825_0_0_0"/>
<dbReference type="Gene3D" id="3.30.700.10">
    <property type="entry name" value="Glycoprotein, Type 4 Pilin"/>
    <property type="match status" value="1"/>
</dbReference>
<dbReference type="eggNOG" id="ENOG5033MB7">
    <property type="taxonomic scope" value="Bacteria"/>
</dbReference>
<keyword evidence="1" id="KW-1133">Transmembrane helix</keyword>
<protein>
    <recommendedName>
        <fullName evidence="4">Prepilin-type N-terminal cleavage/methylation domain-containing protein</fullName>
    </recommendedName>
</protein>
<keyword evidence="1" id="KW-0472">Membrane</keyword>
<dbReference type="KEGG" id="smf:Smon_0239"/>
<dbReference type="InterPro" id="IPR012902">
    <property type="entry name" value="N_methyl_site"/>
</dbReference>
<dbReference type="InterPro" id="IPR045584">
    <property type="entry name" value="Pilin-like"/>
</dbReference>
<sequence length="131" mass="14594">MYEMEGDMNKKKNRGFTLIEIITVIAIIGILASISVPKISKYIDRANETKIFSAVSELNNLYILMNLDGKNDVDIYKVLGEAENLGITIDSGSNNFVVGRFKGEFLIENEKIIANVTEPEVATYTISGKRK</sequence>
<evidence type="ECO:0000256" key="1">
    <source>
        <dbReference type="SAM" id="Phobius"/>
    </source>
</evidence>
<dbReference type="OrthoDB" id="95589at2"/>
<evidence type="ECO:0000313" key="2">
    <source>
        <dbReference type="EMBL" id="ACZ00724.1"/>
    </source>
</evidence>
<dbReference type="PROSITE" id="PS00409">
    <property type="entry name" value="PROKAR_NTER_METHYL"/>
    <property type="match status" value="1"/>
</dbReference>
<dbReference type="SUPFAM" id="SSF54523">
    <property type="entry name" value="Pili subunits"/>
    <property type="match status" value="1"/>
</dbReference>
<dbReference type="AlphaFoldDB" id="D1AWP8"/>
<accession>D1AWP8</accession>
<feature type="transmembrane region" description="Helical" evidence="1">
    <location>
        <begin position="15"/>
        <end position="36"/>
    </location>
</feature>